<reference evidence="1 2" key="1">
    <citation type="submission" date="2018-11" db="EMBL/GenBank/DDBJ databases">
        <title>Sequencing the genomes of 1000 actinobacteria strains.</title>
        <authorList>
            <person name="Klenk H.-P."/>
        </authorList>
    </citation>
    <scope>NUCLEOTIDE SEQUENCE [LARGE SCALE GENOMIC DNA]</scope>
    <source>
        <strain evidence="1 2">DSM 10546</strain>
    </source>
</reference>
<comment type="caution">
    <text evidence="1">The sequence shown here is derived from an EMBL/GenBank/DDBJ whole genome shotgun (WGS) entry which is preliminary data.</text>
</comment>
<protein>
    <submittedName>
        <fullName evidence="1">Uncharacterized protein</fullName>
    </submittedName>
</protein>
<dbReference type="EMBL" id="RKHG01000001">
    <property type="protein sequence ID" value="ROR53161.1"/>
    <property type="molecule type" value="Genomic_DNA"/>
</dbReference>
<evidence type="ECO:0000313" key="2">
    <source>
        <dbReference type="Proteomes" id="UP000275749"/>
    </source>
</evidence>
<dbReference type="Proteomes" id="UP000275749">
    <property type="component" value="Unassembled WGS sequence"/>
</dbReference>
<proteinExistence type="predicted"/>
<gene>
    <name evidence="1" type="ORF">EDD41_0288</name>
</gene>
<name>A0A3N1ZQI7_9ACTN</name>
<dbReference type="AlphaFoldDB" id="A0A3N1ZQI7"/>
<sequence>MVKYLLVDEDGCMTGFESLNEVKQYVEPGHVDEVSMVIGEDGSFFELFDTDPITAASCAGLDELRLRAVLTAGRPDLEMTPILDLIGLRISQNLLD</sequence>
<evidence type="ECO:0000313" key="1">
    <source>
        <dbReference type="EMBL" id="ROR53161.1"/>
    </source>
</evidence>
<organism evidence="1 2">
    <name type="scientific">Luteococcus japonicus</name>
    <dbReference type="NCBI Taxonomy" id="33984"/>
    <lineage>
        <taxon>Bacteria</taxon>
        <taxon>Bacillati</taxon>
        <taxon>Actinomycetota</taxon>
        <taxon>Actinomycetes</taxon>
        <taxon>Propionibacteriales</taxon>
        <taxon>Propionibacteriaceae</taxon>
        <taxon>Luteococcus</taxon>
    </lineage>
</organism>
<accession>A0A3N1ZQI7</accession>